<dbReference type="EMBL" id="SGPJ01000046">
    <property type="protein sequence ID" value="THH00563.1"/>
    <property type="molecule type" value="Genomic_DNA"/>
</dbReference>
<comment type="caution">
    <text evidence="1">The sequence shown here is derived from an EMBL/GenBank/DDBJ whole genome shotgun (WGS) entry which is preliminary data.</text>
</comment>
<sequence length="217" mass="24815">MMGCTQDAAGVLFLIGRRKKIQQNGTAVLPFRLDHRQHALASAIVCNLLGSENNVEFRTEKIDRAYNVVCETRRFMPTISTLTLVLTPTAHSQNIEVHGVQTVTIDFHDMETVDDFYDSEEMDDITTFAWDKLDSLASLLPDLHQVVLGFLTQDSMSRFVDEIVDVDMKMENLRSAGKLKYAIWSGSKRWTWCRVSPDMKELEATSFGKDDLWRVYQ</sequence>
<organism evidence="1 2">
    <name type="scientific">Hermanssonia centrifuga</name>
    <dbReference type="NCBI Taxonomy" id="98765"/>
    <lineage>
        <taxon>Eukaryota</taxon>
        <taxon>Fungi</taxon>
        <taxon>Dikarya</taxon>
        <taxon>Basidiomycota</taxon>
        <taxon>Agaricomycotina</taxon>
        <taxon>Agaricomycetes</taxon>
        <taxon>Polyporales</taxon>
        <taxon>Meruliaceae</taxon>
        <taxon>Hermanssonia</taxon>
    </lineage>
</organism>
<accession>A0A4V3XB51</accession>
<dbReference type="AlphaFoldDB" id="A0A4V3XB51"/>
<keyword evidence="2" id="KW-1185">Reference proteome</keyword>
<name>A0A4V3XB51_9APHY</name>
<gene>
    <name evidence="1" type="ORF">EW026_g1988</name>
</gene>
<evidence type="ECO:0000313" key="2">
    <source>
        <dbReference type="Proteomes" id="UP000309038"/>
    </source>
</evidence>
<protein>
    <submittedName>
        <fullName evidence="1">Uncharacterized protein</fullName>
    </submittedName>
</protein>
<dbReference type="Proteomes" id="UP000309038">
    <property type="component" value="Unassembled WGS sequence"/>
</dbReference>
<evidence type="ECO:0000313" key="1">
    <source>
        <dbReference type="EMBL" id="THH00563.1"/>
    </source>
</evidence>
<reference evidence="1 2" key="1">
    <citation type="submission" date="2019-02" db="EMBL/GenBank/DDBJ databases">
        <title>Genome sequencing of the rare red list fungi Phlebia centrifuga.</title>
        <authorList>
            <person name="Buettner E."/>
            <person name="Kellner H."/>
        </authorList>
    </citation>
    <scope>NUCLEOTIDE SEQUENCE [LARGE SCALE GENOMIC DNA]</scope>
    <source>
        <strain evidence="1 2">DSM 108282</strain>
    </source>
</reference>
<proteinExistence type="predicted"/>